<dbReference type="FunFam" id="1.10.10.60:FF:000004">
    <property type="entry name" value="Meis2 homeobox isoform 2c"/>
    <property type="match status" value="1"/>
</dbReference>
<dbReference type="Gene3D" id="1.10.10.60">
    <property type="entry name" value="Homeodomain-like"/>
    <property type="match status" value="1"/>
</dbReference>
<keyword evidence="3 5" id="KW-0371">Homeobox</keyword>
<organism evidence="8 9">
    <name type="scientific">Oncorhynchus tshawytscha</name>
    <name type="common">Chinook salmon</name>
    <name type="synonym">Salmo tshawytscha</name>
    <dbReference type="NCBI Taxonomy" id="74940"/>
    <lineage>
        <taxon>Eukaryota</taxon>
        <taxon>Metazoa</taxon>
        <taxon>Chordata</taxon>
        <taxon>Craniata</taxon>
        <taxon>Vertebrata</taxon>
        <taxon>Euteleostomi</taxon>
        <taxon>Actinopterygii</taxon>
        <taxon>Neopterygii</taxon>
        <taxon>Teleostei</taxon>
        <taxon>Protacanthopterygii</taxon>
        <taxon>Salmoniformes</taxon>
        <taxon>Salmonidae</taxon>
        <taxon>Salmoninae</taxon>
        <taxon>Oncorhynchus</taxon>
    </lineage>
</organism>
<dbReference type="Ensembl" id="ENSOTST00005047414.2">
    <property type="protein sequence ID" value="ENSOTSP00005043586.2"/>
    <property type="gene ID" value="ENSOTSG00005017681.2"/>
</dbReference>
<dbReference type="InterPro" id="IPR050224">
    <property type="entry name" value="TALE_homeobox"/>
</dbReference>
<keyword evidence="4 5" id="KW-0539">Nucleus</keyword>
<dbReference type="GO" id="GO:0003677">
    <property type="term" value="F:DNA binding"/>
    <property type="evidence" value="ECO:0007669"/>
    <property type="project" value="UniProtKB-UniRule"/>
</dbReference>
<reference evidence="8" key="1">
    <citation type="submission" date="2025-08" db="UniProtKB">
        <authorList>
            <consortium name="Ensembl"/>
        </authorList>
    </citation>
    <scope>IDENTIFICATION</scope>
</reference>
<evidence type="ECO:0000256" key="1">
    <source>
        <dbReference type="ARBA" id="ARBA00009661"/>
    </source>
</evidence>
<evidence type="ECO:0000256" key="3">
    <source>
        <dbReference type="ARBA" id="ARBA00023155"/>
    </source>
</evidence>
<dbReference type="Pfam" id="PF16493">
    <property type="entry name" value="Meis_PKNOX_N"/>
    <property type="match status" value="1"/>
</dbReference>
<dbReference type="CDD" id="cd00086">
    <property type="entry name" value="homeodomain"/>
    <property type="match status" value="1"/>
</dbReference>
<dbReference type="GO" id="GO:0006355">
    <property type="term" value="P:regulation of DNA-templated transcription"/>
    <property type="evidence" value="ECO:0007669"/>
    <property type="project" value="InterPro"/>
</dbReference>
<protein>
    <recommendedName>
        <fullName evidence="7">Homeobox domain-containing protein</fullName>
    </recommendedName>
</protein>
<evidence type="ECO:0000256" key="5">
    <source>
        <dbReference type="PROSITE-ProRule" id="PRU00108"/>
    </source>
</evidence>
<gene>
    <name evidence="8" type="primary">LOC112230380</name>
</gene>
<feature type="compositionally biased region" description="Basic and acidic residues" evidence="6">
    <location>
        <begin position="187"/>
        <end position="198"/>
    </location>
</feature>
<dbReference type="SMART" id="SM00389">
    <property type="entry name" value="HOX"/>
    <property type="match status" value="1"/>
</dbReference>
<accession>A0A8C8G5R3</accession>
<feature type="DNA-binding region" description="Homeobox" evidence="5">
    <location>
        <begin position="270"/>
        <end position="332"/>
    </location>
</feature>
<reference evidence="8" key="2">
    <citation type="submission" date="2025-09" db="UniProtKB">
        <authorList>
            <consortium name="Ensembl"/>
        </authorList>
    </citation>
    <scope>IDENTIFICATION</scope>
</reference>
<feature type="compositionally biased region" description="Polar residues" evidence="6">
    <location>
        <begin position="199"/>
        <end position="209"/>
    </location>
</feature>
<name>A0A8C8G5R3_ONCTS</name>
<dbReference type="InterPro" id="IPR032453">
    <property type="entry name" value="PKNOX/Meis_N"/>
</dbReference>
<comment type="subcellular location">
    <subcellularLocation>
        <location evidence="5">Nucleus</location>
    </subcellularLocation>
</comment>
<dbReference type="GeneTree" id="ENSGT00940000156327"/>
<sequence>VAQQYLPHYGMDGVGLPSTMYGDPHAARSMQAVHLNHGPQFHSHQYPHSTHASAIPPSMGSSVNDAIKRDKDAIYGHPLFPLLALIFEKCELATCTPRETGVAGGDVCSSESFNEDIAVFSKQIRSEKPIFSSNPEIDNLMIQAIQVLRFHLLELEKVHELCDNFCHRYISCLKGKMPIDLVIDDRDGGNKSDSEDFTRSSGPLDQISWSRDHDDTASVRSAGTPGPSSGGHTSHSGDNNSEEGDCMDNGVASPSTGDDDDPDKEKRDRHNKKRGIFPKVATNIMRAWLFQHLTHPYPSEEQKKQLAQDTGLTILQVNNWFINARRRIVQPMIDQSNRAVTGGGPYTPDGQPMGGFVMDGQTHMGIRPPGKDSYLLTPTSQTHTYTHAHACTYARTHTPSNTHHGPDFTLQYLHCLTSLTQIISLCPLHLYPPSLPPSSQLSNLSLFSPRRAHGWDGHGYGRGGTVALHVTPCRLSTEPKGTHCKYQASTLMFMMCV</sequence>
<feature type="domain" description="Homeobox" evidence="7">
    <location>
        <begin position="268"/>
        <end position="331"/>
    </location>
</feature>
<dbReference type="InterPro" id="IPR001356">
    <property type="entry name" value="HD"/>
</dbReference>
<dbReference type="InterPro" id="IPR009057">
    <property type="entry name" value="Homeodomain-like_sf"/>
</dbReference>
<keyword evidence="9" id="KW-1185">Reference proteome</keyword>
<evidence type="ECO:0000313" key="8">
    <source>
        <dbReference type="Ensembl" id="ENSOTSP00005043586.2"/>
    </source>
</evidence>
<evidence type="ECO:0000256" key="6">
    <source>
        <dbReference type="SAM" id="MobiDB-lite"/>
    </source>
</evidence>
<dbReference type="Proteomes" id="UP000694402">
    <property type="component" value="Unassembled WGS sequence"/>
</dbReference>
<evidence type="ECO:0000259" key="7">
    <source>
        <dbReference type="PROSITE" id="PS50071"/>
    </source>
</evidence>
<dbReference type="InterPro" id="IPR008422">
    <property type="entry name" value="KN_HD"/>
</dbReference>
<dbReference type="PROSITE" id="PS50071">
    <property type="entry name" value="HOMEOBOX_2"/>
    <property type="match status" value="1"/>
</dbReference>
<proteinExistence type="inferred from homology"/>
<evidence type="ECO:0000256" key="2">
    <source>
        <dbReference type="ARBA" id="ARBA00023125"/>
    </source>
</evidence>
<evidence type="ECO:0000313" key="9">
    <source>
        <dbReference type="Proteomes" id="UP000694402"/>
    </source>
</evidence>
<dbReference type="PANTHER" id="PTHR11850">
    <property type="entry name" value="HOMEOBOX PROTEIN TRANSCRIPTION FACTORS"/>
    <property type="match status" value="1"/>
</dbReference>
<evidence type="ECO:0000256" key="4">
    <source>
        <dbReference type="ARBA" id="ARBA00023242"/>
    </source>
</evidence>
<dbReference type="AlphaFoldDB" id="A0A8C8G5R3"/>
<keyword evidence="2 5" id="KW-0238">DNA-binding</keyword>
<comment type="similarity">
    <text evidence="1">Belongs to the TALE/MEIS homeobox family.</text>
</comment>
<dbReference type="SUPFAM" id="SSF46689">
    <property type="entry name" value="Homeodomain-like"/>
    <property type="match status" value="1"/>
</dbReference>
<dbReference type="Pfam" id="PF05920">
    <property type="entry name" value="Homeobox_KN"/>
    <property type="match status" value="1"/>
</dbReference>
<feature type="region of interest" description="Disordered" evidence="6">
    <location>
        <begin position="187"/>
        <end position="277"/>
    </location>
</feature>
<dbReference type="GO" id="GO:0005634">
    <property type="term" value="C:nucleus"/>
    <property type="evidence" value="ECO:0007669"/>
    <property type="project" value="UniProtKB-SubCell"/>
</dbReference>
<feature type="compositionally biased region" description="Low complexity" evidence="6">
    <location>
        <begin position="223"/>
        <end position="237"/>
    </location>
</feature>